<dbReference type="EMBL" id="QXXA01000009">
    <property type="protein sequence ID" value="NBI07025.1"/>
    <property type="molecule type" value="Genomic_DNA"/>
</dbReference>
<dbReference type="RefSeq" id="WP_160197489.1">
    <property type="nucleotide sequence ID" value="NZ_QXXA01000009.1"/>
</dbReference>
<dbReference type="OrthoDB" id="9772633at2"/>
<keyword evidence="3" id="KW-1185">Reference proteome</keyword>
<evidence type="ECO:0000313" key="3">
    <source>
        <dbReference type="Proteomes" id="UP000467132"/>
    </source>
</evidence>
<dbReference type="GO" id="GO:0045127">
    <property type="term" value="F:N-acetylglucosamine kinase activity"/>
    <property type="evidence" value="ECO:0007669"/>
    <property type="project" value="InterPro"/>
</dbReference>
<dbReference type="Pfam" id="PF01869">
    <property type="entry name" value="BcrAD_BadFG"/>
    <property type="match status" value="1"/>
</dbReference>
<dbReference type="Gene3D" id="3.30.420.40">
    <property type="match status" value="2"/>
</dbReference>
<gene>
    <name evidence="2" type="ORF">D3Z33_09185</name>
</gene>
<comment type="caution">
    <text evidence="2">The sequence shown here is derived from an EMBL/GenBank/DDBJ whole genome shotgun (WGS) entry which is preliminary data.</text>
</comment>
<protein>
    <recommendedName>
        <fullName evidence="1">ATPase BadF/BadG/BcrA/BcrD type domain-containing protein</fullName>
    </recommendedName>
</protein>
<dbReference type="InterPro" id="IPR039758">
    <property type="entry name" value="NAGK-like"/>
</dbReference>
<feature type="domain" description="ATPase BadF/BadG/BcrA/BcrD type" evidence="1">
    <location>
        <begin position="7"/>
        <end position="274"/>
    </location>
</feature>
<dbReference type="PANTHER" id="PTHR12862:SF0">
    <property type="entry name" value="N-ACETYL-D-GLUCOSAMINE KINASE"/>
    <property type="match status" value="1"/>
</dbReference>
<dbReference type="InterPro" id="IPR043129">
    <property type="entry name" value="ATPase_NBD"/>
</dbReference>
<dbReference type="InterPro" id="IPR002731">
    <property type="entry name" value="ATPase_BadF"/>
</dbReference>
<name>A0A845QX01_9CLOT</name>
<accession>A0A845QX01</accession>
<evidence type="ECO:0000259" key="1">
    <source>
        <dbReference type="Pfam" id="PF01869"/>
    </source>
</evidence>
<dbReference type="SUPFAM" id="SSF53067">
    <property type="entry name" value="Actin-like ATPase domain"/>
    <property type="match status" value="2"/>
</dbReference>
<proteinExistence type="predicted"/>
<dbReference type="PANTHER" id="PTHR12862">
    <property type="entry name" value="BADF TYPE ATPASE DOMAIN-CONTAINING PROTEIN"/>
    <property type="match status" value="1"/>
</dbReference>
<dbReference type="Proteomes" id="UP000467132">
    <property type="component" value="Unassembled WGS sequence"/>
</dbReference>
<organism evidence="2 3">
    <name type="scientific">Senegalia massiliensis</name>
    <dbReference type="NCBI Taxonomy" id="1720316"/>
    <lineage>
        <taxon>Bacteria</taxon>
        <taxon>Bacillati</taxon>
        <taxon>Bacillota</taxon>
        <taxon>Clostridia</taxon>
        <taxon>Eubacteriales</taxon>
        <taxon>Clostridiaceae</taxon>
        <taxon>Senegalia</taxon>
    </lineage>
</organism>
<reference evidence="2 3" key="1">
    <citation type="submission" date="2018-08" db="EMBL/GenBank/DDBJ databases">
        <title>Murine metabolic-syndrome-specific gut microbial biobank.</title>
        <authorList>
            <person name="Liu C."/>
        </authorList>
    </citation>
    <scope>NUCLEOTIDE SEQUENCE [LARGE SCALE GENOMIC DNA]</scope>
    <source>
        <strain evidence="2 3">583</strain>
    </source>
</reference>
<sequence>MNNIISLDGGGTKTKGIIYSNKGEVLEEIQTGFSNATINYEKTLENITECLNCLFKKDYKVDLLVLGISGTKNEVIRQKLKSDLEKKYIQKIILITDLEMAYYSYFTSHNGILGIIGTGSSFITIKNNKLKLSGGWGHILQDYGSGYKLSIEIIRETIEEYEKGNYELSEKIKSFYRLNDFLDIKNIVYKEDKKEVAKLSREIFNWLIDDKLSKNLKNIIQHIINSEIDKVANQIYNFYKINFAKQENIDIILTGGVVTNNDFYYNCIKEKLKELCGSNVNIKKLKVDPVYGGYNIALRYMKGM</sequence>
<evidence type="ECO:0000313" key="2">
    <source>
        <dbReference type="EMBL" id="NBI07025.1"/>
    </source>
</evidence>
<dbReference type="AlphaFoldDB" id="A0A845QX01"/>